<dbReference type="Proteomes" id="UP001218188">
    <property type="component" value="Unassembled WGS sequence"/>
</dbReference>
<evidence type="ECO:0000313" key="3">
    <source>
        <dbReference type="Proteomes" id="UP001218188"/>
    </source>
</evidence>
<accession>A0AAD6S252</accession>
<evidence type="ECO:0000313" key="2">
    <source>
        <dbReference type="EMBL" id="KAJ7018926.1"/>
    </source>
</evidence>
<proteinExistence type="predicted"/>
<gene>
    <name evidence="2" type="ORF">C8F04DRAFT_1198336</name>
</gene>
<reference evidence="2" key="1">
    <citation type="submission" date="2023-03" db="EMBL/GenBank/DDBJ databases">
        <title>Massive genome expansion in bonnet fungi (Mycena s.s.) driven by repeated elements and novel gene families across ecological guilds.</title>
        <authorList>
            <consortium name="Lawrence Berkeley National Laboratory"/>
            <person name="Harder C.B."/>
            <person name="Miyauchi S."/>
            <person name="Viragh M."/>
            <person name="Kuo A."/>
            <person name="Thoen E."/>
            <person name="Andreopoulos B."/>
            <person name="Lu D."/>
            <person name="Skrede I."/>
            <person name="Drula E."/>
            <person name="Henrissat B."/>
            <person name="Morin E."/>
            <person name="Kohler A."/>
            <person name="Barry K."/>
            <person name="LaButti K."/>
            <person name="Morin E."/>
            <person name="Salamov A."/>
            <person name="Lipzen A."/>
            <person name="Mereny Z."/>
            <person name="Hegedus B."/>
            <person name="Baldrian P."/>
            <person name="Stursova M."/>
            <person name="Weitz H."/>
            <person name="Taylor A."/>
            <person name="Grigoriev I.V."/>
            <person name="Nagy L.G."/>
            <person name="Martin F."/>
            <person name="Kauserud H."/>
        </authorList>
    </citation>
    <scope>NUCLEOTIDE SEQUENCE</scope>
    <source>
        <strain evidence="2">CBHHK200</strain>
    </source>
</reference>
<organism evidence="2 3">
    <name type="scientific">Mycena alexandri</name>
    <dbReference type="NCBI Taxonomy" id="1745969"/>
    <lineage>
        <taxon>Eukaryota</taxon>
        <taxon>Fungi</taxon>
        <taxon>Dikarya</taxon>
        <taxon>Basidiomycota</taxon>
        <taxon>Agaricomycotina</taxon>
        <taxon>Agaricomycetes</taxon>
        <taxon>Agaricomycetidae</taxon>
        <taxon>Agaricales</taxon>
        <taxon>Marasmiineae</taxon>
        <taxon>Mycenaceae</taxon>
        <taxon>Mycena</taxon>
    </lineage>
</organism>
<keyword evidence="3" id="KW-1185">Reference proteome</keyword>
<name>A0AAD6S252_9AGAR</name>
<evidence type="ECO:0000256" key="1">
    <source>
        <dbReference type="SAM" id="MobiDB-lite"/>
    </source>
</evidence>
<feature type="region of interest" description="Disordered" evidence="1">
    <location>
        <begin position="55"/>
        <end position="92"/>
    </location>
</feature>
<comment type="caution">
    <text evidence="2">The sequence shown here is derived from an EMBL/GenBank/DDBJ whole genome shotgun (WGS) entry which is preliminary data.</text>
</comment>
<sequence length="230" mass="24858">MAVALGTESAVTTAAVTTAAVTTAAVTGDEDGGEGGGRHREGLVGHIRWFRSPRNAVKARPSRAGPEGGGLAGDFGKPKPPESGPKPRLPGQAEAGTSLCIFNSSDAHRSVLLQIQSQYVWLPWGTWVSALILLHVQTNPNSLRFAPADGEDWCMMPFRRKISKSTTTTWTTEPVAYVRIHQTATVEITAGRGLDLLQGLNFLGKRRTEPQTFADGRKWEWGGEGERREI</sequence>
<dbReference type="EMBL" id="JARJCM010000316">
    <property type="protein sequence ID" value="KAJ7018926.1"/>
    <property type="molecule type" value="Genomic_DNA"/>
</dbReference>
<protein>
    <submittedName>
        <fullName evidence="2">Uncharacterized protein</fullName>
    </submittedName>
</protein>
<dbReference type="AlphaFoldDB" id="A0AAD6S252"/>